<accession>A0A143PIX6</accession>
<keyword evidence="4" id="KW-1185">Reference proteome</keyword>
<dbReference type="Pfam" id="PF07676">
    <property type="entry name" value="PD40"/>
    <property type="match status" value="6"/>
</dbReference>
<organism evidence="3 4">
    <name type="scientific">Luteitalea pratensis</name>
    <dbReference type="NCBI Taxonomy" id="1855912"/>
    <lineage>
        <taxon>Bacteria</taxon>
        <taxon>Pseudomonadati</taxon>
        <taxon>Acidobacteriota</taxon>
        <taxon>Vicinamibacteria</taxon>
        <taxon>Vicinamibacterales</taxon>
        <taxon>Vicinamibacteraceae</taxon>
        <taxon>Luteitalea</taxon>
    </lineage>
</organism>
<evidence type="ECO:0000313" key="4">
    <source>
        <dbReference type="Proteomes" id="UP000076079"/>
    </source>
</evidence>
<sequence length="727" mass="79106">MPTETGGRGHARSDLPAAAVRAQLESILASTVFARSPQLRSFLSYIVEQHLGGQGHTLKESVLARELYGKGSDFDGGSDPVVRVDARRLRDKLREFYEGRTDSVVISLPKGSYVPLFEGNSGPQREEAPALAVREREVRRPVVHLGRRAPVLRALALVALAATAVIAWRALRPQESAKIQMLPLASYPGAEGPPALSPDGNFVAFAWSGQVEPGPGDIYVKAVGTEALRRLTDTPASESNPAWSPDGGSIAFVRDRRGVVVMSQLGGSERQVSASGTHVTWAADSKSVLIRDREANMGPFGIFQVSLDTLERSRLTQAPVGIGDWRFDVSPDGRTLAFIRYERPGIADLHVVAMHGGEPRRLTNWNANLTGLAWTPDSREIVFSVEQPSAARLWRINANTSRPGRGTPIPDIPAAAVMPSISRPKSGLPARLAFQTITRDVDIHLMDLEARLLGDRIESRPFSRSTRVESSARFSPDGNRVAFVSHRSGEPEIWVGGRDGSAIQQVTTLGASQLVVGGWSPDGARIVLDAAIDGNSDIYVVGADGGHLRRLTSEPSVDAIPSWSGDGRWVYFASTRAGVIPDIWRVSADGGPAMRLTRHGGFEPRESPDGRSLFYLDRHPAGLAIDGTARLMSALLAGGPEEPVMERVLPFLWSVTDKGIVLVTREPDFDAIDVYRFADQWVSRVGRLGFRIPGIYTHMTVSRDGRWALATEMVRYDADLLLLDNFQ</sequence>
<gene>
    <name evidence="3" type="ORF">LuPra_01385</name>
</gene>
<dbReference type="KEGG" id="abac:LuPra_01385"/>
<comment type="similarity">
    <text evidence="1">Belongs to the TolB family.</text>
</comment>
<name>A0A143PIX6_LUTPR</name>
<dbReference type="SUPFAM" id="SSF82171">
    <property type="entry name" value="DPP6 N-terminal domain-like"/>
    <property type="match status" value="1"/>
</dbReference>
<dbReference type="AlphaFoldDB" id="A0A143PIX6"/>
<dbReference type="STRING" id="1855912.LuPra_01385"/>
<dbReference type="PANTHER" id="PTHR36842:SF1">
    <property type="entry name" value="PROTEIN TOLB"/>
    <property type="match status" value="1"/>
</dbReference>
<protein>
    <submittedName>
        <fullName evidence="3">Translocation protein TolB</fullName>
    </submittedName>
</protein>
<evidence type="ECO:0000256" key="1">
    <source>
        <dbReference type="ARBA" id="ARBA00009820"/>
    </source>
</evidence>
<dbReference type="InterPro" id="IPR011659">
    <property type="entry name" value="WD40"/>
</dbReference>
<dbReference type="EMBL" id="CP015136">
    <property type="protein sequence ID" value="AMY08193.1"/>
    <property type="molecule type" value="Genomic_DNA"/>
</dbReference>
<reference evidence="4" key="2">
    <citation type="submission" date="2016-04" db="EMBL/GenBank/DDBJ databases">
        <title>First Complete Genome Sequence of a Subdivision 6 Acidobacterium.</title>
        <authorList>
            <person name="Huang S."/>
            <person name="Vieira S."/>
            <person name="Bunk B."/>
            <person name="Riedel T."/>
            <person name="Sproeer C."/>
            <person name="Overmann J."/>
        </authorList>
    </citation>
    <scope>NUCLEOTIDE SEQUENCE [LARGE SCALE GENOMIC DNA]</scope>
    <source>
        <strain evidence="4">DSM 100886 HEG_-6_39</strain>
    </source>
</reference>
<reference evidence="3 4" key="1">
    <citation type="journal article" date="2016" name="Genome Announc.">
        <title>First Complete Genome Sequence of a Subdivision 6 Acidobacterium Strain.</title>
        <authorList>
            <person name="Huang S."/>
            <person name="Vieira S."/>
            <person name="Bunk B."/>
            <person name="Riedel T."/>
            <person name="Sproer C."/>
            <person name="Overmann J."/>
        </authorList>
    </citation>
    <scope>NUCLEOTIDE SEQUENCE [LARGE SCALE GENOMIC DNA]</scope>
    <source>
        <strain evidence="4">DSM 100886 HEG_-6_39</strain>
    </source>
</reference>
<dbReference type="InterPro" id="IPR011042">
    <property type="entry name" value="6-blade_b-propeller_TolB-like"/>
</dbReference>
<keyword evidence="2" id="KW-0812">Transmembrane</keyword>
<keyword evidence="2" id="KW-1133">Transmembrane helix</keyword>
<dbReference type="RefSeq" id="WP_162271310.1">
    <property type="nucleotide sequence ID" value="NZ_CP015136.1"/>
</dbReference>
<keyword evidence="2" id="KW-0472">Membrane</keyword>
<evidence type="ECO:0000256" key="2">
    <source>
        <dbReference type="SAM" id="Phobius"/>
    </source>
</evidence>
<dbReference type="Gene3D" id="2.120.10.30">
    <property type="entry name" value="TolB, C-terminal domain"/>
    <property type="match status" value="4"/>
</dbReference>
<dbReference type="PANTHER" id="PTHR36842">
    <property type="entry name" value="PROTEIN TOLB HOMOLOG"/>
    <property type="match status" value="1"/>
</dbReference>
<proteinExistence type="inferred from homology"/>
<evidence type="ECO:0000313" key="3">
    <source>
        <dbReference type="EMBL" id="AMY08193.1"/>
    </source>
</evidence>
<feature type="transmembrane region" description="Helical" evidence="2">
    <location>
        <begin position="150"/>
        <end position="171"/>
    </location>
</feature>
<dbReference type="Proteomes" id="UP000076079">
    <property type="component" value="Chromosome"/>
</dbReference>